<dbReference type="PANTHER" id="PTHR31672:SF7">
    <property type="entry name" value="F-BOX DOMAIN-CONTAINING PROTEIN"/>
    <property type="match status" value="1"/>
</dbReference>
<dbReference type="AlphaFoldDB" id="A0A2I0ICN8"/>
<dbReference type="Gene3D" id="1.20.1280.50">
    <property type="match status" value="1"/>
</dbReference>
<evidence type="ECO:0000259" key="1">
    <source>
        <dbReference type="PROSITE" id="PS50181"/>
    </source>
</evidence>
<dbReference type="InterPro" id="IPR005174">
    <property type="entry name" value="KIB1-4_b-propeller"/>
</dbReference>
<dbReference type="InterPro" id="IPR050796">
    <property type="entry name" value="SCF_F-box_component"/>
</dbReference>
<protein>
    <recommendedName>
        <fullName evidence="1">F-box domain-containing protein</fullName>
    </recommendedName>
</protein>
<dbReference type="PANTHER" id="PTHR31672">
    <property type="entry name" value="BNACNNG10540D PROTEIN"/>
    <property type="match status" value="1"/>
</dbReference>
<dbReference type="Pfam" id="PF03478">
    <property type="entry name" value="Beta-prop_KIB1-4"/>
    <property type="match status" value="1"/>
</dbReference>
<dbReference type="EMBL" id="PGOL01003302">
    <property type="protein sequence ID" value="PKI41751.1"/>
    <property type="molecule type" value="Genomic_DNA"/>
</dbReference>
<organism evidence="2 3">
    <name type="scientific">Punica granatum</name>
    <name type="common">Pomegranate</name>
    <dbReference type="NCBI Taxonomy" id="22663"/>
    <lineage>
        <taxon>Eukaryota</taxon>
        <taxon>Viridiplantae</taxon>
        <taxon>Streptophyta</taxon>
        <taxon>Embryophyta</taxon>
        <taxon>Tracheophyta</taxon>
        <taxon>Spermatophyta</taxon>
        <taxon>Magnoliopsida</taxon>
        <taxon>eudicotyledons</taxon>
        <taxon>Gunneridae</taxon>
        <taxon>Pentapetalae</taxon>
        <taxon>rosids</taxon>
        <taxon>malvids</taxon>
        <taxon>Myrtales</taxon>
        <taxon>Lythraceae</taxon>
        <taxon>Punica</taxon>
    </lineage>
</organism>
<dbReference type="InterPro" id="IPR001810">
    <property type="entry name" value="F-box_dom"/>
</dbReference>
<dbReference type="InterPro" id="IPR011043">
    <property type="entry name" value="Gal_Oxase/kelch_b-propeller"/>
</dbReference>
<gene>
    <name evidence="2" type="ORF">CRG98_037851</name>
</gene>
<dbReference type="Pfam" id="PF00646">
    <property type="entry name" value="F-box"/>
    <property type="match status" value="1"/>
</dbReference>
<evidence type="ECO:0000313" key="2">
    <source>
        <dbReference type="EMBL" id="PKI41751.1"/>
    </source>
</evidence>
<dbReference type="PROSITE" id="PS50181">
    <property type="entry name" value="FBOX"/>
    <property type="match status" value="1"/>
</dbReference>
<dbReference type="SUPFAM" id="SSF81383">
    <property type="entry name" value="F-box domain"/>
    <property type="match status" value="1"/>
</dbReference>
<dbReference type="Proteomes" id="UP000233551">
    <property type="component" value="Unassembled WGS sequence"/>
</dbReference>
<evidence type="ECO:0000313" key="3">
    <source>
        <dbReference type="Proteomes" id="UP000233551"/>
    </source>
</evidence>
<dbReference type="SUPFAM" id="SSF50965">
    <property type="entry name" value="Galactose oxidase, central domain"/>
    <property type="match status" value="1"/>
</dbReference>
<comment type="caution">
    <text evidence="2">The sequence shown here is derived from an EMBL/GenBank/DDBJ whole genome shotgun (WGS) entry which is preliminary data.</text>
</comment>
<feature type="domain" description="F-box" evidence="1">
    <location>
        <begin position="23"/>
        <end position="68"/>
    </location>
</feature>
<dbReference type="InterPro" id="IPR036047">
    <property type="entry name" value="F-box-like_dom_sf"/>
</dbReference>
<dbReference type="SMART" id="SM00256">
    <property type="entry name" value="FBOX"/>
    <property type="match status" value="1"/>
</dbReference>
<name>A0A2I0ICN8_PUNGR</name>
<accession>A0A2I0ICN8</accession>
<reference evidence="2 3" key="1">
    <citation type="submission" date="2017-11" db="EMBL/GenBank/DDBJ databases">
        <title>De-novo sequencing of pomegranate (Punica granatum L.) genome.</title>
        <authorList>
            <person name="Akparov Z."/>
            <person name="Amiraslanov A."/>
            <person name="Hajiyeva S."/>
            <person name="Abbasov M."/>
            <person name="Kaur K."/>
            <person name="Hamwieh A."/>
            <person name="Solovyev V."/>
            <person name="Salamov A."/>
            <person name="Braich B."/>
            <person name="Kosarev P."/>
            <person name="Mahmoud A."/>
            <person name="Hajiyev E."/>
            <person name="Babayeva S."/>
            <person name="Izzatullayeva V."/>
            <person name="Mammadov A."/>
            <person name="Mammadov A."/>
            <person name="Sharifova S."/>
            <person name="Ojaghi J."/>
            <person name="Eynullazada K."/>
            <person name="Bayramov B."/>
            <person name="Abdulazimova A."/>
            <person name="Shahmuradov I."/>
        </authorList>
    </citation>
    <scope>NUCLEOTIDE SEQUENCE [LARGE SCALE GENOMIC DNA]</scope>
    <source>
        <strain evidence="3">cv. AG2017</strain>
        <tissue evidence="2">Leaf</tissue>
    </source>
</reference>
<keyword evidence="3" id="KW-1185">Reference proteome</keyword>
<sequence length="445" mass="49962">MERGTDSRGKRKLQEEEGDGYGALSLDELNQDLLERVLSRLPTSTFLSLTSVCKRWKSISDSPTFKLACSEVPARDPWFLMVGPLPRPGKCIVFDSVGRNWKQLGRSPLLLSKLDSIPVASSGGLVCFRGARDGDLAVCNPLTGSAREIPRSDLPSDARTLHAIVMRSRPLRDHSFDIIVVHGEFPKLFFKGFDSKLGTWGPDIALTRISSVLNSDSLEAESTSESVYFLSKAGDVVATDMLRSPSKQYSSVMIVEDGGEILYFLSSSGTVVGCDLARGSFSEYPRLLPFCLEYSIDVMECRGEMVVAVLSEFLDTASLRIWRFDEECRSWAQMAAMPPSMSHEFYGKKMDINCVGLNDRVFRYILYDVAANEWVELPQYRVNGVGLEFSSAFSFEPRIEASVPRFDWLRKEQRGFQFLRAVFYVTCGWKSRISDLDHVQIMSLE</sequence>
<proteinExistence type="predicted"/>
<dbReference type="CDD" id="cd22157">
    <property type="entry name" value="F-box_AtFBW1-like"/>
    <property type="match status" value="1"/>
</dbReference>
<dbReference type="STRING" id="22663.A0A2I0ICN8"/>